<dbReference type="RefSeq" id="WP_114309101.1">
    <property type="nucleotide sequence ID" value="NZ_QPJO01000002.1"/>
</dbReference>
<dbReference type="EMBL" id="QPJO01000002">
    <property type="protein sequence ID" value="RCW92439.1"/>
    <property type="molecule type" value="Genomic_DNA"/>
</dbReference>
<sequence length="330" mass="38252">MKITILSIISILIVLLIFKGCAKYIGIPKKVAAQNLEAYLLKKYDGKLVFSDLSLFFNAATMDPNMYGVLIYDKDIPEIQFYTHLNLKHILENDSLPMYPTSDNMTVDDLYQDALIRYEVRQGVRTDFKAEIPEIIFSTEAIHLDFKRDVKSEVLNDVVTRFIDRLNEHYDVLNTGYQFRLLIKTASHPDGFLIIPLDIEDSKRKPEPMVLSENVSGFTSLKTMILKHINSKLEVAYPYFKVTENSKIYMDKSTLSRGAWVQYLEDKRIKNNGNGKWRNPQTGIYVVYFDLDTQFIYRSELLTDENDTTSYTEELRQIVSSIETEGIRTK</sequence>
<evidence type="ECO:0000313" key="1">
    <source>
        <dbReference type="EMBL" id="RCW92439.1"/>
    </source>
</evidence>
<protein>
    <submittedName>
        <fullName evidence="1">Uncharacterized protein</fullName>
    </submittedName>
</protein>
<proteinExistence type="predicted"/>
<evidence type="ECO:0000313" key="2">
    <source>
        <dbReference type="Proteomes" id="UP000253436"/>
    </source>
</evidence>
<comment type="caution">
    <text evidence="1">The sequence shown here is derived from an EMBL/GenBank/DDBJ whole genome shotgun (WGS) entry which is preliminary data.</text>
</comment>
<accession>A0A368ZHV6</accession>
<reference evidence="1 2" key="1">
    <citation type="submission" date="2018-07" db="EMBL/GenBank/DDBJ databases">
        <title>Genomic Encyclopedia of Type Strains, Phase III (KMG-III): the genomes of soil and plant-associated and newly described type strains.</title>
        <authorList>
            <person name="Whitman W."/>
        </authorList>
    </citation>
    <scope>NUCLEOTIDE SEQUENCE [LARGE SCALE GENOMIC DNA]</scope>
    <source>
        <strain evidence="1 2">CECT 7958</strain>
    </source>
</reference>
<dbReference type="AlphaFoldDB" id="A0A368ZHV6"/>
<organism evidence="1 2">
    <name type="scientific">Winogradskyella arenosi</name>
    <dbReference type="NCBI Taxonomy" id="533325"/>
    <lineage>
        <taxon>Bacteria</taxon>
        <taxon>Pseudomonadati</taxon>
        <taxon>Bacteroidota</taxon>
        <taxon>Flavobacteriia</taxon>
        <taxon>Flavobacteriales</taxon>
        <taxon>Flavobacteriaceae</taxon>
        <taxon>Winogradskyella</taxon>
    </lineage>
</organism>
<gene>
    <name evidence="1" type="ORF">DFQ08_102464</name>
</gene>
<name>A0A368ZHV6_9FLAO</name>
<keyword evidence="2" id="KW-1185">Reference proteome</keyword>
<dbReference type="OrthoDB" id="1426499at2"/>
<dbReference type="Proteomes" id="UP000253436">
    <property type="component" value="Unassembled WGS sequence"/>
</dbReference>